<name>A0A7X3K165_9BACL</name>
<dbReference type="Proteomes" id="UP000490800">
    <property type="component" value="Unassembled WGS sequence"/>
</dbReference>
<evidence type="ECO:0000313" key="2">
    <source>
        <dbReference type="Proteomes" id="UP000490800"/>
    </source>
</evidence>
<reference evidence="1 2" key="1">
    <citation type="journal article" date="2019" name="Microorganisms">
        <title>Paenibacillus lutrae sp. nov., A Chitinolytic Species Isolated from A River Otter in Castril Natural Park, Granada, Spain.</title>
        <authorList>
            <person name="Rodriguez M."/>
            <person name="Reina J.C."/>
            <person name="Bejar V."/>
            <person name="Llamas I."/>
        </authorList>
    </citation>
    <scope>NUCLEOTIDE SEQUENCE [LARGE SCALE GENOMIC DNA]</scope>
    <source>
        <strain evidence="1 2">N10</strain>
    </source>
</reference>
<keyword evidence="2" id="KW-1185">Reference proteome</keyword>
<dbReference type="AlphaFoldDB" id="A0A7X3K165"/>
<proteinExistence type="predicted"/>
<dbReference type="EMBL" id="RHLK01000016">
    <property type="protein sequence ID" value="MVP01913.1"/>
    <property type="molecule type" value="Genomic_DNA"/>
</dbReference>
<evidence type="ECO:0000313" key="1">
    <source>
        <dbReference type="EMBL" id="MVP01913.1"/>
    </source>
</evidence>
<organism evidence="1 2">
    <name type="scientific">Paenibacillus lutrae</name>
    <dbReference type="NCBI Taxonomy" id="2078573"/>
    <lineage>
        <taxon>Bacteria</taxon>
        <taxon>Bacillati</taxon>
        <taxon>Bacillota</taxon>
        <taxon>Bacilli</taxon>
        <taxon>Bacillales</taxon>
        <taxon>Paenibacillaceae</taxon>
        <taxon>Paenibacillus</taxon>
    </lineage>
</organism>
<comment type="caution">
    <text evidence="1">The sequence shown here is derived from an EMBL/GenBank/DDBJ whole genome shotgun (WGS) entry which is preliminary data.</text>
</comment>
<gene>
    <name evidence="1" type="ORF">EDM21_20755</name>
</gene>
<protein>
    <submittedName>
        <fullName evidence="1">DUF469 family protein</fullName>
    </submittedName>
</protein>
<sequence>MEINGTVFANKGNLNHDEFLDKFIEFVEANGWQFGGGTKQINEDGD</sequence>
<accession>A0A7X3K165</accession>